<dbReference type="RefSeq" id="WP_046525228.1">
    <property type="nucleotide sequence ID" value="NZ_LAYY01000026.1"/>
</dbReference>
<reference evidence="2 3" key="1">
    <citation type="submission" date="2015-04" db="EMBL/GenBank/DDBJ databases">
        <title>Taxonomic description and genome sequence of Bacillus campisalis sp. nov., a novel member of the genus Bacillus isolated from solar saltern.</title>
        <authorList>
            <person name="Mathan Kumar R."/>
            <person name="Kaur G."/>
            <person name="Kumar A."/>
            <person name="Singh N.K."/>
            <person name="Kaur N."/>
            <person name="Kumar N."/>
            <person name="Mayilraj S."/>
        </authorList>
    </citation>
    <scope>NUCLEOTIDE SEQUENCE [LARGE SCALE GENOMIC DNA]</scope>
    <source>
        <strain evidence="2 3">SA2-6</strain>
    </source>
</reference>
<dbReference type="PATRIC" id="fig|1408103.3.peg.4078"/>
<gene>
    <name evidence="2" type="ORF">WQ57_18415</name>
</gene>
<evidence type="ECO:0000256" key="1">
    <source>
        <dbReference type="SAM" id="Phobius"/>
    </source>
</evidence>
<keyword evidence="1" id="KW-0812">Transmembrane</keyword>
<dbReference type="Proteomes" id="UP000034166">
    <property type="component" value="Unassembled WGS sequence"/>
</dbReference>
<evidence type="ECO:0000313" key="3">
    <source>
        <dbReference type="Proteomes" id="UP000034166"/>
    </source>
</evidence>
<protein>
    <submittedName>
        <fullName evidence="2">Uncharacterized protein</fullName>
    </submittedName>
</protein>
<dbReference type="AlphaFoldDB" id="A0A0M2SUF5"/>
<keyword evidence="1" id="KW-1133">Transmembrane helix</keyword>
<proteinExistence type="predicted"/>
<name>A0A0M2SUF5_9BACI</name>
<evidence type="ECO:0000313" key="2">
    <source>
        <dbReference type="EMBL" id="KKK36622.1"/>
    </source>
</evidence>
<sequence length="129" mass="14993">MIARINNYLKGKKAVIHGFYESAEYMSPGSYTFNESIKYITRVDEEPKAAGIIQSFYRNSLLKYMVRFAKGVLFRKRLELPHKDLAMNQFLGTVYVPLGAVMDIAIKGFLTLVIRKCLRFYRIKRIISQ</sequence>
<dbReference type="EMBL" id="LAYY01000026">
    <property type="protein sequence ID" value="KKK36622.1"/>
    <property type="molecule type" value="Genomic_DNA"/>
</dbReference>
<accession>A0A0M2SUF5</accession>
<keyword evidence="1" id="KW-0472">Membrane</keyword>
<organism evidence="2 3">
    <name type="scientific">Mesobacillus campisalis</name>
    <dbReference type="NCBI Taxonomy" id="1408103"/>
    <lineage>
        <taxon>Bacteria</taxon>
        <taxon>Bacillati</taxon>
        <taxon>Bacillota</taxon>
        <taxon>Bacilli</taxon>
        <taxon>Bacillales</taxon>
        <taxon>Bacillaceae</taxon>
        <taxon>Mesobacillus</taxon>
    </lineage>
</organism>
<keyword evidence="3" id="KW-1185">Reference proteome</keyword>
<comment type="caution">
    <text evidence="2">The sequence shown here is derived from an EMBL/GenBank/DDBJ whole genome shotgun (WGS) entry which is preliminary data.</text>
</comment>
<feature type="transmembrane region" description="Helical" evidence="1">
    <location>
        <begin position="94"/>
        <end position="114"/>
    </location>
</feature>